<keyword evidence="3" id="KW-0804">Transcription</keyword>
<dbReference type="InterPro" id="IPR049445">
    <property type="entry name" value="TetR_SbtR-like_C"/>
</dbReference>
<dbReference type="Proteomes" id="UP000181942">
    <property type="component" value="Unassembled WGS sequence"/>
</dbReference>
<feature type="domain" description="HTH tetR-type" evidence="6">
    <location>
        <begin position="22"/>
        <end position="81"/>
    </location>
</feature>
<evidence type="ECO:0000256" key="3">
    <source>
        <dbReference type="ARBA" id="ARBA00023163"/>
    </source>
</evidence>
<feature type="region of interest" description="Disordered" evidence="5">
    <location>
        <begin position="1"/>
        <end position="21"/>
    </location>
</feature>
<accession>A0A1I2L2V8</accession>
<dbReference type="GO" id="GO:0003700">
    <property type="term" value="F:DNA-binding transcription factor activity"/>
    <property type="evidence" value="ECO:0007669"/>
    <property type="project" value="TreeGrafter"/>
</dbReference>
<evidence type="ECO:0000313" key="8">
    <source>
        <dbReference type="Proteomes" id="UP000181942"/>
    </source>
</evidence>
<dbReference type="Pfam" id="PF00440">
    <property type="entry name" value="TetR_N"/>
    <property type="match status" value="1"/>
</dbReference>
<dbReference type="InterPro" id="IPR036271">
    <property type="entry name" value="Tet_transcr_reg_TetR-rel_C_sf"/>
</dbReference>
<dbReference type="RefSeq" id="WP_075029918.1">
    <property type="nucleotide sequence ID" value="NZ_FONR01000011.1"/>
</dbReference>
<dbReference type="PRINTS" id="PR00455">
    <property type="entry name" value="HTHTETR"/>
</dbReference>
<dbReference type="PANTHER" id="PTHR30055">
    <property type="entry name" value="HTH-TYPE TRANSCRIPTIONAL REGULATOR RUTR"/>
    <property type="match status" value="1"/>
</dbReference>
<evidence type="ECO:0000313" key="7">
    <source>
        <dbReference type="EMBL" id="SFF71456.1"/>
    </source>
</evidence>
<reference evidence="7 8" key="1">
    <citation type="submission" date="2016-10" db="EMBL/GenBank/DDBJ databases">
        <authorList>
            <person name="de Groot N.N."/>
        </authorList>
    </citation>
    <scope>NUCLEOTIDE SEQUENCE [LARGE SCALE GENOMIC DNA]</scope>
    <source>
        <strain evidence="7 8">OK461</strain>
    </source>
</reference>
<dbReference type="PANTHER" id="PTHR30055:SF234">
    <property type="entry name" value="HTH-TYPE TRANSCRIPTIONAL REGULATOR BETI"/>
    <property type="match status" value="1"/>
</dbReference>
<evidence type="ECO:0000259" key="6">
    <source>
        <dbReference type="PROSITE" id="PS50977"/>
    </source>
</evidence>
<dbReference type="GO" id="GO:0000976">
    <property type="term" value="F:transcription cis-regulatory region binding"/>
    <property type="evidence" value="ECO:0007669"/>
    <property type="project" value="TreeGrafter"/>
</dbReference>
<dbReference type="Pfam" id="PF21597">
    <property type="entry name" value="TetR_C_43"/>
    <property type="match status" value="1"/>
</dbReference>
<dbReference type="InterPro" id="IPR001647">
    <property type="entry name" value="HTH_TetR"/>
</dbReference>
<proteinExistence type="predicted"/>
<feature type="DNA-binding region" description="H-T-H motif" evidence="4">
    <location>
        <begin position="44"/>
        <end position="63"/>
    </location>
</feature>
<dbReference type="SUPFAM" id="SSF48498">
    <property type="entry name" value="Tetracyclin repressor-like, C-terminal domain"/>
    <property type="match status" value="1"/>
</dbReference>
<keyword evidence="1" id="KW-0805">Transcription regulation</keyword>
<dbReference type="AlphaFoldDB" id="A0A1I2L2V8"/>
<dbReference type="EMBL" id="FONR01000011">
    <property type="protein sequence ID" value="SFF71456.1"/>
    <property type="molecule type" value="Genomic_DNA"/>
</dbReference>
<sequence>MSHQHALSAPQEPVKPLRRDAQRNRDAIVAAARKAFAEQGLDASLEGVAREAGVAIGTVYRHFPRRLDLVEELFTAKFTDLLAAAEEAAAMDDAWEGFCSYLEKLCELQACDRAFNDLVSARLPIHALGRGMFERAKERLAQIFRNAQEQGVLRDDVTPDDIAFVIWSQVGIIQATRAVAPNAWRRHLHLLLDAFRAECAHELPEPPLTPQQVEQTLTTLECPEEECRECREEA</sequence>
<gene>
    <name evidence="7" type="ORF">SAMN02787118_11138</name>
</gene>
<evidence type="ECO:0000256" key="4">
    <source>
        <dbReference type="PROSITE-ProRule" id="PRU00335"/>
    </source>
</evidence>
<evidence type="ECO:0000256" key="2">
    <source>
        <dbReference type="ARBA" id="ARBA00023125"/>
    </source>
</evidence>
<name>A0A1I2L2V8_9ACTN</name>
<dbReference type="SUPFAM" id="SSF46689">
    <property type="entry name" value="Homeodomain-like"/>
    <property type="match status" value="1"/>
</dbReference>
<dbReference type="Gene3D" id="1.10.357.10">
    <property type="entry name" value="Tetracycline Repressor, domain 2"/>
    <property type="match status" value="1"/>
</dbReference>
<evidence type="ECO:0000256" key="5">
    <source>
        <dbReference type="SAM" id="MobiDB-lite"/>
    </source>
</evidence>
<dbReference type="InterPro" id="IPR050109">
    <property type="entry name" value="HTH-type_TetR-like_transc_reg"/>
</dbReference>
<dbReference type="OrthoDB" id="9795011at2"/>
<protein>
    <submittedName>
        <fullName evidence="7">Transcriptional regulator, TetR family</fullName>
    </submittedName>
</protein>
<evidence type="ECO:0000256" key="1">
    <source>
        <dbReference type="ARBA" id="ARBA00023015"/>
    </source>
</evidence>
<keyword evidence="2 4" id="KW-0238">DNA-binding</keyword>
<dbReference type="InterPro" id="IPR009057">
    <property type="entry name" value="Homeodomain-like_sf"/>
</dbReference>
<organism evidence="7 8">
    <name type="scientific">Streptomyces mirabilis</name>
    <dbReference type="NCBI Taxonomy" id="68239"/>
    <lineage>
        <taxon>Bacteria</taxon>
        <taxon>Bacillati</taxon>
        <taxon>Actinomycetota</taxon>
        <taxon>Actinomycetes</taxon>
        <taxon>Kitasatosporales</taxon>
        <taxon>Streptomycetaceae</taxon>
        <taxon>Streptomyces</taxon>
    </lineage>
</organism>
<dbReference type="PROSITE" id="PS50977">
    <property type="entry name" value="HTH_TETR_2"/>
    <property type="match status" value="1"/>
</dbReference>